<proteinExistence type="predicted"/>
<dbReference type="Gene3D" id="3.40.50.1240">
    <property type="entry name" value="Phosphoglycerate mutase-like"/>
    <property type="match status" value="1"/>
</dbReference>
<accession>A0ABW3DZL1</accession>
<dbReference type="EMBL" id="JBHTHX010001734">
    <property type="protein sequence ID" value="MFD0889255.1"/>
    <property type="molecule type" value="Genomic_DNA"/>
</dbReference>
<reference evidence="2" key="1">
    <citation type="journal article" date="2019" name="Int. J. Syst. Evol. Microbiol.">
        <title>The Global Catalogue of Microorganisms (GCM) 10K type strain sequencing project: providing services to taxonomists for standard genome sequencing and annotation.</title>
        <authorList>
            <consortium name="The Broad Institute Genomics Platform"/>
            <consortium name="The Broad Institute Genome Sequencing Center for Infectious Disease"/>
            <person name="Wu L."/>
            <person name="Ma J."/>
        </authorList>
    </citation>
    <scope>NUCLEOTIDE SEQUENCE [LARGE SCALE GENOMIC DNA]</scope>
    <source>
        <strain evidence="2">CCUG 62974</strain>
    </source>
</reference>
<dbReference type="SUPFAM" id="SSF53254">
    <property type="entry name" value="Phosphoglycerate mutase-like"/>
    <property type="match status" value="1"/>
</dbReference>
<dbReference type="InterPro" id="IPR050275">
    <property type="entry name" value="PGM_Phosphatase"/>
</dbReference>
<keyword evidence="2" id="KW-1185">Reference proteome</keyword>
<dbReference type="InterPro" id="IPR029033">
    <property type="entry name" value="His_PPase_superfam"/>
</dbReference>
<gene>
    <name evidence="1" type="ORF">ACFQ08_32370</name>
</gene>
<organism evidence="1 2">
    <name type="scientific">Streptosporangium algeriense</name>
    <dbReference type="NCBI Taxonomy" id="1682748"/>
    <lineage>
        <taxon>Bacteria</taxon>
        <taxon>Bacillati</taxon>
        <taxon>Actinomycetota</taxon>
        <taxon>Actinomycetes</taxon>
        <taxon>Streptosporangiales</taxon>
        <taxon>Streptosporangiaceae</taxon>
        <taxon>Streptosporangium</taxon>
    </lineage>
</organism>
<sequence length="169" mass="18440">QARAAADRLAREPYGVQVIVSSPLRRALVTAETVAAGLGLDVVVEPDLREVDFGAWEGHTFTEIQRRWPDELATWLADPSAAPPGGESFGDAARRVQVIGDRLVERYEGRTVLAVSHVTPIKMLLRSALLAPLAALYRMHLDLAALSLIEYYADGPAVVKAFNDTSHLR</sequence>
<protein>
    <submittedName>
        <fullName evidence="1">Histidine phosphatase family protein</fullName>
    </submittedName>
</protein>
<name>A0ABW3DZL1_9ACTN</name>
<evidence type="ECO:0000313" key="1">
    <source>
        <dbReference type="EMBL" id="MFD0889255.1"/>
    </source>
</evidence>
<comment type="caution">
    <text evidence="1">The sequence shown here is derived from an EMBL/GenBank/DDBJ whole genome shotgun (WGS) entry which is preliminary data.</text>
</comment>
<evidence type="ECO:0000313" key="2">
    <source>
        <dbReference type="Proteomes" id="UP001597024"/>
    </source>
</evidence>
<dbReference type="Proteomes" id="UP001597024">
    <property type="component" value="Unassembled WGS sequence"/>
</dbReference>
<dbReference type="PANTHER" id="PTHR48100">
    <property type="entry name" value="BROAD-SPECIFICITY PHOSPHATASE YOR283W-RELATED"/>
    <property type="match status" value="1"/>
</dbReference>
<dbReference type="PANTHER" id="PTHR48100:SF62">
    <property type="entry name" value="GLUCOSYL-3-PHOSPHOGLYCERATE PHOSPHATASE"/>
    <property type="match status" value="1"/>
</dbReference>
<dbReference type="Pfam" id="PF00300">
    <property type="entry name" value="His_Phos_1"/>
    <property type="match status" value="1"/>
</dbReference>
<dbReference type="InterPro" id="IPR013078">
    <property type="entry name" value="His_Pase_superF_clade-1"/>
</dbReference>
<feature type="non-terminal residue" evidence="1">
    <location>
        <position position="1"/>
    </location>
</feature>